<proteinExistence type="predicted"/>
<organism evidence="2 3">
    <name type="scientific">Methanoculleus oceani</name>
    <dbReference type="NCBI Taxonomy" id="2184756"/>
    <lineage>
        <taxon>Archaea</taxon>
        <taxon>Methanobacteriati</taxon>
        <taxon>Methanobacteriota</taxon>
        <taxon>Stenosarchaea group</taxon>
        <taxon>Methanomicrobia</taxon>
        <taxon>Methanomicrobiales</taxon>
        <taxon>Methanomicrobiaceae</taxon>
        <taxon>Methanoculleus</taxon>
    </lineage>
</organism>
<dbReference type="RefSeq" id="WP_250986245.1">
    <property type="nucleotide sequence ID" value="NZ_QFDM01000001.1"/>
</dbReference>
<comment type="caution">
    <text evidence="2">The sequence shown here is derived from an EMBL/GenBank/DDBJ whole genome shotgun (WGS) entry which is preliminary data.</text>
</comment>
<name>A0ABD4TD69_9EURY</name>
<evidence type="ECO:0008006" key="4">
    <source>
        <dbReference type="Google" id="ProtNLM"/>
    </source>
</evidence>
<dbReference type="InterPro" id="IPR014509">
    <property type="entry name" value="YjdF-like"/>
</dbReference>
<keyword evidence="1" id="KW-0472">Membrane</keyword>
<dbReference type="Proteomes" id="UP001523230">
    <property type="component" value="Unassembled WGS sequence"/>
</dbReference>
<protein>
    <recommendedName>
        <fullName evidence="4">Membrane-spanning protein</fullName>
    </recommendedName>
</protein>
<sequence>MACPDPSRGIYLTYFIQVLILLAAVYSITAGEYFLGLSAGVAFLLTVAPSLMTRNLRLCLPWEVNLLVAVSLYLHVMGHVGEYYVLFSPYYDKLTHLVSSVTVALIAFFLAVLAEHQGGVRLTRSAIIVFILVSTLAAGAIWEIYEFVADQVFGTDLQHGNIDTMSDLVVDLIGAVIGAALAGVALAREERHRFIRFFADPSSGKDPADIVVDPVDPTRSR</sequence>
<keyword evidence="3" id="KW-1185">Reference proteome</keyword>
<gene>
    <name evidence="2" type="ORF">DIC75_01445</name>
</gene>
<dbReference type="AlphaFoldDB" id="A0ABD4TD69"/>
<feature type="transmembrane region" description="Helical" evidence="1">
    <location>
        <begin position="9"/>
        <end position="28"/>
    </location>
</feature>
<dbReference type="Pfam" id="PF09997">
    <property type="entry name" value="DUF2238"/>
    <property type="match status" value="1"/>
</dbReference>
<feature type="transmembrane region" description="Helical" evidence="1">
    <location>
        <begin position="97"/>
        <end position="114"/>
    </location>
</feature>
<keyword evidence="1" id="KW-1133">Transmembrane helix</keyword>
<feature type="transmembrane region" description="Helical" evidence="1">
    <location>
        <begin position="126"/>
        <end position="148"/>
    </location>
</feature>
<accession>A0ABD4TD69</accession>
<evidence type="ECO:0000313" key="3">
    <source>
        <dbReference type="Proteomes" id="UP001523230"/>
    </source>
</evidence>
<feature type="transmembrane region" description="Helical" evidence="1">
    <location>
        <begin position="64"/>
        <end position="85"/>
    </location>
</feature>
<feature type="transmembrane region" description="Helical" evidence="1">
    <location>
        <begin position="168"/>
        <end position="187"/>
    </location>
</feature>
<evidence type="ECO:0000256" key="1">
    <source>
        <dbReference type="SAM" id="Phobius"/>
    </source>
</evidence>
<dbReference type="EMBL" id="QFDM01000001">
    <property type="protein sequence ID" value="MCM2464991.1"/>
    <property type="molecule type" value="Genomic_DNA"/>
</dbReference>
<keyword evidence="1" id="KW-0812">Transmembrane</keyword>
<reference evidence="2 3" key="1">
    <citation type="submission" date="2018-05" db="EMBL/GenBank/DDBJ databases">
        <title>Isolation and characterization of genus Methanoculleus species and their viruses from deep sea marine sediment offshore southwestern Taiwan.</title>
        <authorList>
            <person name="Wei W.-H."/>
            <person name="Chen W.-C."/>
            <person name="Lai M.-C."/>
            <person name="Chen S.-C."/>
        </authorList>
    </citation>
    <scope>NUCLEOTIDE SEQUENCE [LARGE SCALE GENOMIC DNA]</scope>
    <source>
        <strain evidence="2 3">CWC-02</strain>
    </source>
</reference>
<evidence type="ECO:0000313" key="2">
    <source>
        <dbReference type="EMBL" id="MCM2464991.1"/>
    </source>
</evidence>
<feature type="transmembrane region" description="Helical" evidence="1">
    <location>
        <begin position="34"/>
        <end position="52"/>
    </location>
</feature>